<proteinExistence type="predicted"/>
<gene>
    <name evidence="1" type="ORF">CROQUDRAFT_95342</name>
</gene>
<evidence type="ECO:0000313" key="1">
    <source>
        <dbReference type="EMBL" id="KAG0144229.1"/>
    </source>
</evidence>
<name>A0A9P6NHI6_9BASI</name>
<comment type="caution">
    <text evidence="1">The sequence shown here is derived from an EMBL/GenBank/DDBJ whole genome shotgun (WGS) entry which is preliminary data.</text>
</comment>
<protein>
    <submittedName>
        <fullName evidence="1">Uncharacterized protein</fullName>
    </submittedName>
</protein>
<dbReference type="Proteomes" id="UP000886653">
    <property type="component" value="Unassembled WGS sequence"/>
</dbReference>
<organism evidence="1 2">
    <name type="scientific">Cronartium quercuum f. sp. fusiforme G11</name>
    <dbReference type="NCBI Taxonomy" id="708437"/>
    <lineage>
        <taxon>Eukaryota</taxon>
        <taxon>Fungi</taxon>
        <taxon>Dikarya</taxon>
        <taxon>Basidiomycota</taxon>
        <taxon>Pucciniomycotina</taxon>
        <taxon>Pucciniomycetes</taxon>
        <taxon>Pucciniales</taxon>
        <taxon>Coleosporiaceae</taxon>
        <taxon>Cronartium</taxon>
    </lineage>
</organism>
<evidence type="ECO:0000313" key="2">
    <source>
        <dbReference type="Proteomes" id="UP000886653"/>
    </source>
</evidence>
<sequence>MQAAICIKQDQGHLLNGAPFFAVVSRFVRRILVGYWYRIVRAKRRRAQHHARSRITSTAELRVSQFLTVFVKSFLVRSVYGSEVYALLFDNGFNLTGSLVYKQMHEVIIKQLSKKVDSDKEKQDAQVFFVKVVDVIRVETKRLAKNLLVELVCPSFSNSIVDNRD</sequence>
<dbReference type="EMBL" id="MU167300">
    <property type="protein sequence ID" value="KAG0144229.1"/>
    <property type="molecule type" value="Genomic_DNA"/>
</dbReference>
<reference evidence="1" key="1">
    <citation type="submission" date="2013-11" db="EMBL/GenBank/DDBJ databases">
        <title>Genome sequence of the fusiform rust pathogen reveals effectors for host alternation and coevolution with pine.</title>
        <authorList>
            <consortium name="DOE Joint Genome Institute"/>
            <person name="Smith K."/>
            <person name="Pendleton A."/>
            <person name="Kubisiak T."/>
            <person name="Anderson C."/>
            <person name="Salamov A."/>
            <person name="Aerts A."/>
            <person name="Riley R."/>
            <person name="Clum A."/>
            <person name="Lindquist E."/>
            <person name="Ence D."/>
            <person name="Campbell M."/>
            <person name="Kronenberg Z."/>
            <person name="Feau N."/>
            <person name="Dhillon B."/>
            <person name="Hamelin R."/>
            <person name="Burleigh J."/>
            <person name="Smith J."/>
            <person name="Yandell M."/>
            <person name="Nelson C."/>
            <person name="Grigoriev I."/>
            <person name="Davis J."/>
        </authorList>
    </citation>
    <scope>NUCLEOTIDE SEQUENCE</scope>
    <source>
        <strain evidence="1">G11</strain>
    </source>
</reference>
<accession>A0A9P6NHI6</accession>
<keyword evidence="2" id="KW-1185">Reference proteome</keyword>
<dbReference type="AlphaFoldDB" id="A0A9P6NHI6"/>